<dbReference type="AlphaFoldDB" id="A0A5J6PYH2"/>
<name>A0A5J6PYH2_9NEIS</name>
<gene>
    <name evidence="1" type="ORF">D0T92_05060</name>
</gene>
<dbReference type="RefSeq" id="WP_151050814.1">
    <property type="nucleotide sequence ID" value="NZ_CP031700.1"/>
</dbReference>
<reference evidence="1 2" key="1">
    <citation type="submission" date="2018-08" db="EMBL/GenBank/DDBJ databases">
        <title>Neisseria zalophi ATCC BAA-2455 complete genome.</title>
        <authorList>
            <person name="Veseli I.A."/>
            <person name="Buttler R."/>
            <person name="Mascarenhas dos Santos A.C."/>
            <person name="Pombert J.-F."/>
        </authorList>
    </citation>
    <scope>NUCLEOTIDE SEQUENCE [LARGE SCALE GENOMIC DNA]</scope>
    <source>
        <strain evidence="1 2">ATCC BAA-2455</strain>
    </source>
</reference>
<dbReference type="Proteomes" id="UP000325713">
    <property type="component" value="Chromosome"/>
</dbReference>
<proteinExistence type="predicted"/>
<keyword evidence="2" id="KW-1185">Reference proteome</keyword>
<dbReference type="EMBL" id="CP031700">
    <property type="protein sequence ID" value="QEY25962.1"/>
    <property type="molecule type" value="Genomic_DNA"/>
</dbReference>
<organism evidence="1 2">
    <name type="scientific">Neisseria zalophi</name>
    <dbReference type="NCBI Taxonomy" id="640030"/>
    <lineage>
        <taxon>Bacteria</taxon>
        <taxon>Pseudomonadati</taxon>
        <taxon>Pseudomonadota</taxon>
        <taxon>Betaproteobacteria</taxon>
        <taxon>Neisseriales</taxon>
        <taxon>Neisseriaceae</taxon>
        <taxon>Neisseria</taxon>
    </lineage>
</organism>
<dbReference type="OrthoDB" id="8613287at2"/>
<sequence>MNLEKLAWRNGGLLTLLQQSQQWQKLDRQIKQVLPANLREHFQTACIEEGTLVLLANNNMAASRLRMITPSLLPKLQNLHPDIVSVRIKTIPTRPLPPRENHLKLSKTAVQSFRHSAEQLQHHPKLAEALQKLAEKHDKK</sequence>
<evidence type="ECO:0000313" key="2">
    <source>
        <dbReference type="Proteomes" id="UP000325713"/>
    </source>
</evidence>
<dbReference type="KEGG" id="nzl:D0T92_05060"/>
<dbReference type="InterPro" id="IPR007922">
    <property type="entry name" value="DciA-like"/>
</dbReference>
<dbReference type="Pfam" id="PF05258">
    <property type="entry name" value="DciA"/>
    <property type="match status" value="1"/>
</dbReference>
<protein>
    <submittedName>
        <fullName evidence="1">DUF721 domain-containing protein</fullName>
    </submittedName>
</protein>
<accession>A0A5J6PYH2</accession>
<evidence type="ECO:0000313" key="1">
    <source>
        <dbReference type="EMBL" id="QEY25962.1"/>
    </source>
</evidence>